<dbReference type="InParanoid" id="A0A803TU04"/>
<reference evidence="2" key="2">
    <citation type="submission" date="2025-08" db="UniProtKB">
        <authorList>
            <consortium name="Ensembl"/>
        </authorList>
    </citation>
    <scope>IDENTIFICATION</scope>
</reference>
<name>A0A803TU04_ANOCA</name>
<dbReference type="AlphaFoldDB" id="A0A803TU04"/>
<proteinExistence type="predicted"/>
<dbReference type="CDD" id="cd09076">
    <property type="entry name" value="L1-EN"/>
    <property type="match status" value="1"/>
</dbReference>
<dbReference type="Proteomes" id="UP000001646">
    <property type="component" value="Unplaced"/>
</dbReference>
<evidence type="ECO:0000313" key="3">
    <source>
        <dbReference type="Proteomes" id="UP000001646"/>
    </source>
</evidence>
<dbReference type="Gene3D" id="3.60.10.10">
    <property type="entry name" value="Endonuclease/exonuclease/phosphatase"/>
    <property type="match status" value="1"/>
</dbReference>
<protein>
    <recommendedName>
        <fullName evidence="1">Reverse transcriptase domain-containing protein</fullName>
    </recommendedName>
</protein>
<dbReference type="InterPro" id="IPR043502">
    <property type="entry name" value="DNA/RNA_pol_sf"/>
</dbReference>
<reference evidence="2" key="1">
    <citation type="submission" date="2009-12" db="EMBL/GenBank/DDBJ databases">
        <title>The Genome Sequence of Anolis carolinensis (Green Anole Lizard).</title>
        <authorList>
            <consortium name="The Genome Sequencing Platform"/>
            <person name="Di Palma F."/>
            <person name="Alfoldi J."/>
            <person name="Heiman D."/>
            <person name="Young S."/>
            <person name="Grabherr M."/>
            <person name="Johnson J."/>
            <person name="Lander E.S."/>
            <person name="Lindblad-Toh K."/>
        </authorList>
    </citation>
    <scope>NUCLEOTIDE SEQUENCE [LARGE SCALE GENOMIC DNA]</scope>
    <source>
        <strain evidence="2">JBL SC #1</strain>
    </source>
</reference>
<dbReference type="PANTHER" id="PTHR31635">
    <property type="entry name" value="REVERSE TRANSCRIPTASE DOMAIN-CONTAINING PROTEIN-RELATED"/>
    <property type="match status" value="1"/>
</dbReference>
<evidence type="ECO:0000313" key="2">
    <source>
        <dbReference type="Ensembl" id="ENSACAP00000038694.1"/>
    </source>
</evidence>
<accession>A0A803TU04</accession>
<dbReference type="SUPFAM" id="SSF56672">
    <property type="entry name" value="DNA/RNA polymerases"/>
    <property type="match status" value="1"/>
</dbReference>
<organism evidence="2 3">
    <name type="scientific">Anolis carolinensis</name>
    <name type="common">Green anole</name>
    <name type="synonym">American chameleon</name>
    <dbReference type="NCBI Taxonomy" id="28377"/>
    <lineage>
        <taxon>Eukaryota</taxon>
        <taxon>Metazoa</taxon>
        <taxon>Chordata</taxon>
        <taxon>Craniata</taxon>
        <taxon>Vertebrata</taxon>
        <taxon>Euteleostomi</taxon>
        <taxon>Lepidosauria</taxon>
        <taxon>Squamata</taxon>
        <taxon>Bifurcata</taxon>
        <taxon>Unidentata</taxon>
        <taxon>Episquamata</taxon>
        <taxon>Toxicofera</taxon>
        <taxon>Iguania</taxon>
        <taxon>Dactyloidae</taxon>
        <taxon>Anolis</taxon>
    </lineage>
</organism>
<dbReference type="CDD" id="cd01650">
    <property type="entry name" value="RT_nLTR_like"/>
    <property type="match status" value="1"/>
</dbReference>
<feature type="domain" description="Reverse transcriptase" evidence="1">
    <location>
        <begin position="501"/>
        <end position="775"/>
    </location>
</feature>
<dbReference type="GO" id="GO:0003824">
    <property type="term" value="F:catalytic activity"/>
    <property type="evidence" value="ECO:0007669"/>
    <property type="project" value="InterPro"/>
</dbReference>
<dbReference type="InterPro" id="IPR005135">
    <property type="entry name" value="Endo/exonuclease/phosphatase"/>
</dbReference>
<dbReference type="GeneTree" id="ENSGT01150000286925"/>
<sequence length="793" mass="93112">MMMAQRIKIYSNNVNGFNSPNKRKKIWHHIKKGKYDIICLQETHISHKHVAHLTQNSLGRTYYASGPEKKRGVVTYVNNKILSKIAFKDQEGRILGIMIEIGGRRTLICNIYAPNGCKTNFANNLQQKILEHEYEDVILLGDFNGVLDTKLDKSTTKGITKKKDSGKLPSRFIQLKMELGLQDIWRHRNCRERDYTFLSHRHSTWSRIDMIWGTKVITSLVNSIKILPRLHSDHAPMEMIIEDKRNIKKEFRWRLNELLLKDISEQNRYKGMLAEYFQLNREEDTNIATIWDASKAFIRGQFIQHNIRKNRDKRLKQKELEEAAARLEDKLKSNPKDKEIAFKLETLKKQLDNQQLEEIGKKMIYVRQQNFENANKVGKWLAWKMNKKKQSHCINKIQEDNNIYFERKEIEKQFIKYYRNLYTEDKIPKEKVTQYLGTQNIKKITENQRERLNKKIDIEEIVRAIQRLPNNKAPGPDGLSTIYYKVFQDILSKPLQKVMNNILEGEKIPQSWENANIVLIPKKNTDNVRVANFRPISLLNADYKIFTSIMAERLKNVLAERIHEDQCGFLPGRHQRDNIRIIMNAIEYYEKNRQREMAFLFLDAEKAFDSVNWFCILEILSEMDIGFYFKNAIKKIYSKQSARIIINGELSDTLEIKKGTRQGCPLSPLLFILTSEILLDAIRKNKDLKGLRTKNIIFKTRAYADDIVCLIEEPTNQIKLWLETIEKFGEIAGIKINREKTKILTKNISQAQREELQKKTGIEVVKKVKYLGIELTASNTQLQKNNYDKNGEK</sequence>
<dbReference type="Pfam" id="PF00078">
    <property type="entry name" value="RVT_1"/>
    <property type="match status" value="1"/>
</dbReference>
<dbReference type="InterPro" id="IPR036691">
    <property type="entry name" value="Endo/exonu/phosph_ase_sf"/>
</dbReference>
<dbReference type="PROSITE" id="PS50878">
    <property type="entry name" value="RT_POL"/>
    <property type="match status" value="1"/>
</dbReference>
<dbReference type="InterPro" id="IPR000477">
    <property type="entry name" value="RT_dom"/>
</dbReference>
<evidence type="ECO:0000259" key="1">
    <source>
        <dbReference type="PROSITE" id="PS50878"/>
    </source>
</evidence>
<keyword evidence="3" id="KW-1185">Reference proteome</keyword>
<dbReference type="Ensembl" id="ENSACAT00000047155.1">
    <property type="protein sequence ID" value="ENSACAP00000038694.1"/>
    <property type="gene ID" value="ENSACAG00000035926.1"/>
</dbReference>
<reference evidence="2" key="3">
    <citation type="submission" date="2025-09" db="UniProtKB">
        <authorList>
            <consortium name="Ensembl"/>
        </authorList>
    </citation>
    <scope>IDENTIFICATION</scope>
</reference>
<dbReference type="PANTHER" id="PTHR31635:SF196">
    <property type="entry name" value="REVERSE TRANSCRIPTASE DOMAIN-CONTAINING PROTEIN-RELATED"/>
    <property type="match status" value="1"/>
</dbReference>
<dbReference type="Pfam" id="PF03372">
    <property type="entry name" value="Exo_endo_phos"/>
    <property type="match status" value="1"/>
</dbReference>
<dbReference type="SUPFAM" id="SSF56219">
    <property type="entry name" value="DNase I-like"/>
    <property type="match status" value="1"/>
</dbReference>